<evidence type="ECO:0000313" key="2">
    <source>
        <dbReference type="Proteomes" id="UP000638849"/>
    </source>
</evidence>
<accession>A0ABS0R846</accession>
<proteinExistence type="predicted"/>
<dbReference type="EMBL" id="JAEEAQ010000047">
    <property type="protein sequence ID" value="MBI0312922.1"/>
    <property type="molecule type" value="Genomic_DNA"/>
</dbReference>
<comment type="caution">
    <text evidence="1">The sequence shown here is derived from an EMBL/GenBank/DDBJ whole genome shotgun (WGS) entry which is preliminary data.</text>
</comment>
<organism evidence="1 2">
    <name type="scientific">Streptomyces javensis</name>
    <dbReference type="NCBI Taxonomy" id="114698"/>
    <lineage>
        <taxon>Bacteria</taxon>
        <taxon>Bacillati</taxon>
        <taxon>Actinomycetota</taxon>
        <taxon>Actinomycetes</taxon>
        <taxon>Kitasatosporales</taxon>
        <taxon>Streptomycetaceae</taxon>
        <taxon>Streptomyces</taxon>
        <taxon>Streptomyces violaceusniger group</taxon>
    </lineage>
</organism>
<sequence>MLTFYVREDAVLEPLDAWLADAFAPQRIEHSLTVMEEAQTDTDARVGAARRDLEEYDRKLARHRAALEAGADPRPGRRLEP</sequence>
<keyword evidence="2" id="KW-1185">Reference proteome</keyword>
<evidence type="ECO:0000313" key="1">
    <source>
        <dbReference type="EMBL" id="MBI0312922.1"/>
    </source>
</evidence>
<dbReference type="Proteomes" id="UP000638849">
    <property type="component" value="Unassembled WGS sequence"/>
</dbReference>
<name>A0ABS0R846_9ACTN</name>
<protein>
    <submittedName>
        <fullName evidence="1">Uncharacterized protein</fullName>
    </submittedName>
</protein>
<gene>
    <name evidence="1" type="ORF">JBF12_07940</name>
</gene>
<dbReference type="RefSeq" id="WP_198276130.1">
    <property type="nucleotide sequence ID" value="NZ_BAAAIF010000063.1"/>
</dbReference>
<reference evidence="1 2" key="1">
    <citation type="submission" date="2020-12" db="EMBL/GenBank/DDBJ databases">
        <authorList>
            <person name="Kusuma A.B."/>
            <person name="Nouioui I."/>
            <person name="Goodfellow M."/>
        </authorList>
    </citation>
    <scope>NUCLEOTIDE SEQUENCE [LARGE SCALE GENOMIC DNA]</scope>
    <source>
        <strain evidence="1 2">DSM 41764</strain>
    </source>
</reference>